<proteinExistence type="predicted"/>
<reference evidence="2" key="1">
    <citation type="submission" date="2020-02" db="EMBL/GenBank/DDBJ databases">
        <authorList>
            <person name="Meier V. D."/>
        </authorList>
    </citation>
    <scope>NUCLEOTIDE SEQUENCE</scope>
    <source>
        <strain evidence="2">AVDCRST_MAG59</strain>
    </source>
</reference>
<protein>
    <submittedName>
        <fullName evidence="2">Uncharacterized protein</fullName>
    </submittedName>
</protein>
<feature type="region of interest" description="Disordered" evidence="1">
    <location>
        <begin position="1"/>
        <end position="77"/>
    </location>
</feature>
<sequence length="77" mass="8381">GRAGVEYRERGSTAGLQLRALPDQALRRRPGADRPRRRGFTRVRGPRLRAGSGHGRAGPPARPPGSAGRAPLRERHL</sequence>
<feature type="non-terminal residue" evidence="2">
    <location>
        <position position="77"/>
    </location>
</feature>
<organism evidence="2">
    <name type="scientific">uncultured Thermomicrobiales bacterium</name>
    <dbReference type="NCBI Taxonomy" id="1645740"/>
    <lineage>
        <taxon>Bacteria</taxon>
        <taxon>Pseudomonadati</taxon>
        <taxon>Thermomicrobiota</taxon>
        <taxon>Thermomicrobia</taxon>
        <taxon>Thermomicrobiales</taxon>
        <taxon>environmental samples</taxon>
    </lineage>
</organism>
<name>A0A6J4UW14_9BACT</name>
<feature type="compositionally biased region" description="Basic and acidic residues" evidence="1">
    <location>
        <begin position="1"/>
        <end position="11"/>
    </location>
</feature>
<dbReference type="AlphaFoldDB" id="A0A6J4UW14"/>
<dbReference type="EMBL" id="CADCWF010000146">
    <property type="protein sequence ID" value="CAA9557777.1"/>
    <property type="molecule type" value="Genomic_DNA"/>
</dbReference>
<feature type="compositionally biased region" description="Basic residues" evidence="1">
    <location>
        <begin position="35"/>
        <end position="47"/>
    </location>
</feature>
<evidence type="ECO:0000256" key="1">
    <source>
        <dbReference type="SAM" id="MobiDB-lite"/>
    </source>
</evidence>
<evidence type="ECO:0000313" key="2">
    <source>
        <dbReference type="EMBL" id="CAA9557777.1"/>
    </source>
</evidence>
<gene>
    <name evidence="2" type="ORF">AVDCRST_MAG59-2294</name>
</gene>
<feature type="non-terminal residue" evidence="2">
    <location>
        <position position="1"/>
    </location>
</feature>
<accession>A0A6J4UW14</accession>